<name>A0A225CZA8_9BACT</name>
<keyword evidence="3" id="KW-0418">Kinase</keyword>
<dbReference type="RefSeq" id="WP_088259947.1">
    <property type="nucleotide sequence ID" value="NZ_NIDE01000019.1"/>
</dbReference>
<accession>A0A225CZA8</accession>
<reference evidence="4" key="1">
    <citation type="submission" date="2017-06" db="EMBL/GenBank/DDBJ databases">
        <title>Genome analysis of Fimbriiglobus ruber SP5, the first member of the order Planctomycetales with confirmed chitinolytic capability.</title>
        <authorList>
            <person name="Ravin N.V."/>
            <person name="Rakitin A.L."/>
            <person name="Ivanova A.A."/>
            <person name="Beletsky A.V."/>
            <person name="Kulichevskaya I.S."/>
            <person name="Mardanov A.V."/>
            <person name="Dedysh S.N."/>
        </authorList>
    </citation>
    <scope>NUCLEOTIDE SEQUENCE [LARGE SCALE GENOMIC DNA]</scope>
    <source>
        <strain evidence="4">SP5</strain>
    </source>
</reference>
<dbReference type="PANTHER" id="PTHR42899">
    <property type="entry name" value="SPERMATOGENESIS-ASSOCIATED PROTEIN 20"/>
    <property type="match status" value="1"/>
</dbReference>
<dbReference type="GO" id="GO:0016301">
    <property type="term" value="F:kinase activity"/>
    <property type="evidence" value="ECO:0007669"/>
    <property type="project" value="UniProtKB-KW"/>
</dbReference>
<dbReference type="AlphaFoldDB" id="A0A225CZA8"/>
<dbReference type="Gene3D" id="1.50.10.20">
    <property type="match status" value="1"/>
</dbReference>
<keyword evidence="3" id="KW-0808">Transferase</keyword>
<gene>
    <name evidence="3" type="ORF">FRUB_09523</name>
</gene>
<dbReference type="SUPFAM" id="SSF52833">
    <property type="entry name" value="Thioredoxin-like"/>
    <property type="match status" value="1"/>
</dbReference>
<dbReference type="SUPFAM" id="SSF48208">
    <property type="entry name" value="Six-hairpin glycosidases"/>
    <property type="match status" value="1"/>
</dbReference>
<dbReference type="PIRSF" id="PIRSF006402">
    <property type="entry name" value="UCP006402_thioredoxin"/>
    <property type="match status" value="1"/>
</dbReference>
<organism evidence="3 4">
    <name type="scientific">Fimbriiglobus ruber</name>
    <dbReference type="NCBI Taxonomy" id="1908690"/>
    <lineage>
        <taxon>Bacteria</taxon>
        <taxon>Pseudomonadati</taxon>
        <taxon>Planctomycetota</taxon>
        <taxon>Planctomycetia</taxon>
        <taxon>Gemmatales</taxon>
        <taxon>Gemmataceae</taxon>
        <taxon>Fimbriiglobus</taxon>
    </lineage>
</organism>
<feature type="signal peptide" evidence="1">
    <location>
        <begin position="1"/>
        <end position="25"/>
    </location>
</feature>
<dbReference type="EMBL" id="NIDE01000019">
    <property type="protein sequence ID" value="OWK34681.1"/>
    <property type="molecule type" value="Genomic_DNA"/>
</dbReference>
<evidence type="ECO:0000313" key="4">
    <source>
        <dbReference type="Proteomes" id="UP000214646"/>
    </source>
</evidence>
<dbReference type="InterPro" id="IPR024705">
    <property type="entry name" value="Ssp411"/>
</dbReference>
<dbReference type="PANTHER" id="PTHR42899:SF1">
    <property type="entry name" value="SPERMATOGENESIS-ASSOCIATED PROTEIN 20"/>
    <property type="match status" value="1"/>
</dbReference>
<dbReference type="CDD" id="cd02955">
    <property type="entry name" value="SSP411"/>
    <property type="match status" value="1"/>
</dbReference>
<feature type="chain" id="PRO_5013257061" evidence="1">
    <location>
        <begin position="26"/>
        <end position="647"/>
    </location>
</feature>
<dbReference type="Pfam" id="PF03190">
    <property type="entry name" value="Thioredox_DsbH"/>
    <property type="match status" value="1"/>
</dbReference>
<dbReference type="Proteomes" id="UP000214646">
    <property type="component" value="Unassembled WGS sequence"/>
</dbReference>
<sequence length="647" mass="71813">MSPRLPRLLLTAVALSALAAAGSRAAEPTPKGKPNKLAREVSPYLLQHAHNPVDWHPWGAEAFEKAKKEGKLVFLSIGYSSCHWCHVMERESFSVPAVAEILNANFVCIKVDREERPDVDEVYMTALQQTGVGGGWPLSMFLTPEGKPIFGGTYWPPEDRVIEGQTVQGFKSTLKRVVELNKEKHKELFAQADSIAEMTVKALDRNTTVLPVKLDRELVASAVNSFDMDPVHGGFGLKYRDYKGTKFPRVPALGLLLREGRKDEFSAVGKLVALTLDQMAAGGIYDHIGGGFHRYSTERTWTVPHFEKMLYDNAQLVELYSVAYKLTPKPAHKRVIEETLEFVERELTSPEGAFYSALDADSNGHEGEFYVWTAKEIDDVLGAGDDATLFKLVYGVEKPNFEEKYSILRLSKPLAESAKERKVTEDELLTKLAPMKAKLLAARAKRVRPFRDTKILTGWNGQMIAGYARAGGSLGETKYVRAAEKAADFLLSYMRTKDGRLFRIYAAQPGAKAEARQPAFLEDYAYLTHGLLTLHEVTGDARWLTAAREVTDQMLKWHADEARGGFYITANDAEKLFARGKDSYDGAQPSGNGTAIRNLVRLAALTKDEKYKTAAEKALTIFAPVLKANPHSAPLTAEALSLWLEGR</sequence>
<dbReference type="GO" id="GO:0005975">
    <property type="term" value="P:carbohydrate metabolic process"/>
    <property type="evidence" value="ECO:0007669"/>
    <property type="project" value="InterPro"/>
</dbReference>
<keyword evidence="4" id="KW-1185">Reference proteome</keyword>
<keyword evidence="1" id="KW-0732">Signal</keyword>
<evidence type="ECO:0000313" key="3">
    <source>
        <dbReference type="EMBL" id="OWK34681.1"/>
    </source>
</evidence>
<dbReference type="Gene3D" id="3.40.30.10">
    <property type="entry name" value="Glutaredoxin"/>
    <property type="match status" value="1"/>
</dbReference>
<dbReference type="OrthoDB" id="9762614at2"/>
<dbReference type="InterPro" id="IPR036249">
    <property type="entry name" value="Thioredoxin-like_sf"/>
</dbReference>
<feature type="domain" description="Spermatogenesis-associated protein 20-like TRX" evidence="2">
    <location>
        <begin position="35"/>
        <end position="197"/>
    </location>
</feature>
<protein>
    <submittedName>
        <fullName evidence="3">Thymidylate kinase</fullName>
    </submittedName>
</protein>
<evidence type="ECO:0000259" key="2">
    <source>
        <dbReference type="Pfam" id="PF03190"/>
    </source>
</evidence>
<comment type="caution">
    <text evidence="3">The sequence shown here is derived from an EMBL/GenBank/DDBJ whole genome shotgun (WGS) entry which is preliminary data.</text>
</comment>
<proteinExistence type="predicted"/>
<dbReference type="InterPro" id="IPR008928">
    <property type="entry name" value="6-hairpin_glycosidase_sf"/>
</dbReference>
<evidence type="ECO:0000256" key="1">
    <source>
        <dbReference type="SAM" id="SignalP"/>
    </source>
</evidence>
<dbReference type="InterPro" id="IPR004879">
    <property type="entry name" value="Ssp411-like_TRX"/>
</dbReference>